<dbReference type="Proteomes" id="UP001203297">
    <property type="component" value="Unassembled WGS sequence"/>
</dbReference>
<comment type="caution">
    <text evidence="3">The sequence shown here is derived from an EMBL/GenBank/DDBJ whole genome shotgun (WGS) entry which is preliminary data.</text>
</comment>
<keyword evidence="4" id="KW-1185">Reference proteome</keyword>
<keyword evidence="2" id="KW-0732">Signal</keyword>
<reference evidence="3" key="1">
    <citation type="journal article" date="2022" name="New Phytol.">
        <title>Evolutionary transition to the ectomycorrhizal habit in the genomes of a hyperdiverse lineage of mushroom-forming fungi.</title>
        <authorList>
            <person name="Looney B."/>
            <person name="Miyauchi S."/>
            <person name="Morin E."/>
            <person name="Drula E."/>
            <person name="Courty P.E."/>
            <person name="Kohler A."/>
            <person name="Kuo A."/>
            <person name="LaButti K."/>
            <person name="Pangilinan J."/>
            <person name="Lipzen A."/>
            <person name="Riley R."/>
            <person name="Andreopoulos W."/>
            <person name="He G."/>
            <person name="Johnson J."/>
            <person name="Nolan M."/>
            <person name="Tritt A."/>
            <person name="Barry K.W."/>
            <person name="Grigoriev I.V."/>
            <person name="Nagy L.G."/>
            <person name="Hibbett D."/>
            <person name="Henrissat B."/>
            <person name="Matheny P.B."/>
            <person name="Labbe J."/>
            <person name="Martin F.M."/>
        </authorList>
    </citation>
    <scope>NUCLEOTIDE SEQUENCE</scope>
    <source>
        <strain evidence="3">BPL690</strain>
    </source>
</reference>
<evidence type="ECO:0000256" key="1">
    <source>
        <dbReference type="SAM" id="MobiDB-lite"/>
    </source>
</evidence>
<evidence type="ECO:0000313" key="3">
    <source>
        <dbReference type="EMBL" id="KAI0297783.1"/>
    </source>
</evidence>
<feature type="region of interest" description="Disordered" evidence="1">
    <location>
        <begin position="44"/>
        <end position="107"/>
    </location>
</feature>
<feature type="compositionally biased region" description="Basic residues" evidence="1">
    <location>
        <begin position="72"/>
        <end position="84"/>
    </location>
</feature>
<accession>A0AAD4M1C5</accession>
<evidence type="ECO:0000313" key="4">
    <source>
        <dbReference type="Proteomes" id="UP001203297"/>
    </source>
</evidence>
<feature type="compositionally biased region" description="Low complexity" evidence="1">
    <location>
        <begin position="44"/>
        <end position="58"/>
    </location>
</feature>
<feature type="chain" id="PRO_5042255867" evidence="2">
    <location>
        <begin position="20"/>
        <end position="272"/>
    </location>
</feature>
<feature type="signal peptide" evidence="2">
    <location>
        <begin position="1"/>
        <end position="19"/>
    </location>
</feature>
<protein>
    <submittedName>
        <fullName evidence="3">Uncharacterized protein</fullName>
    </submittedName>
</protein>
<proteinExistence type="predicted"/>
<dbReference type="AlphaFoldDB" id="A0AAD4M1C5"/>
<dbReference type="EMBL" id="WTXG01000034">
    <property type="protein sequence ID" value="KAI0297783.1"/>
    <property type="molecule type" value="Genomic_DNA"/>
</dbReference>
<organism evidence="3 4">
    <name type="scientific">Multifurca ochricompacta</name>
    <dbReference type="NCBI Taxonomy" id="376703"/>
    <lineage>
        <taxon>Eukaryota</taxon>
        <taxon>Fungi</taxon>
        <taxon>Dikarya</taxon>
        <taxon>Basidiomycota</taxon>
        <taxon>Agaricomycotina</taxon>
        <taxon>Agaricomycetes</taxon>
        <taxon>Russulales</taxon>
        <taxon>Russulaceae</taxon>
        <taxon>Multifurca</taxon>
    </lineage>
</organism>
<name>A0AAD4M1C5_9AGAM</name>
<sequence>MHGSFHVTLLLASFTYAVAITGVRNHWSDPYSLRPNPLYPYPRSPAAGSTGNASTSGSRFWKGSTVSPSRTRPSKLRAALRRRQYTSDDDTAQLNDLDTRPTPMPTGEPSVLTTVHITNENDFALLLPVRPGELVSESEADAQSFCTPGGSSSESCTNTMPDGLIAAAALQKAEDGSWIQVTGCLDASKFHFVLSDTGGQLDVRFPNGAQCTFGGEDASFIELVEPALNRFCLRCCLSANDQVNCNSHRDRTGCENAIPGTYNFPDLGVSCA</sequence>
<evidence type="ECO:0000256" key="2">
    <source>
        <dbReference type="SAM" id="SignalP"/>
    </source>
</evidence>
<gene>
    <name evidence="3" type="ORF">B0F90DRAFT_1737505</name>
</gene>